<feature type="non-terminal residue" evidence="2">
    <location>
        <position position="1"/>
    </location>
</feature>
<evidence type="ECO:0000256" key="1">
    <source>
        <dbReference type="SAM" id="MobiDB-lite"/>
    </source>
</evidence>
<accession>A0A2N8TQ89</accession>
<dbReference type="AlphaFoldDB" id="A0A2N8TQ89"/>
<reference evidence="2 3" key="1">
    <citation type="submission" date="2018-01" db="EMBL/GenBank/DDBJ databases">
        <title>Draft genome sequence of Streptomyces sp. 13K301.</title>
        <authorList>
            <person name="Sahin N."/>
            <person name="Saygin H."/>
            <person name="Ay H."/>
        </authorList>
    </citation>
    <scope>NUCLEOTIDE SEQUENCE [LARGE SCALE GENOMIC DNA]</scope>
    <source>
        <strain evidence="2 3">13K301</strain>
    </source>
</reference>
<comment type="caution">
    <text evidence="2">The sequence shown here is derived from an EMBL/GenBank/DDBJ whole genome shotgun (WGS) entry which is preliminary data.</text>
</comment>
<dbReference type="EMBL" id="POUC01000101">
    <property type="protein sequence ID" value="PNG21181.1"/>
    <property type="molecule type" value="Genomic_DNA"/>
</dbReference>
<evidence type="ECO:0000313" key="2">
    <source>
        <dbReference type="EMBL" id="PNG21181.1"/>
    </source>
</evidence>
<feature type="region of interest" description="Disordered" evidence="1">
    <location>
        <begin position="15"/>
        <end position="61"/>
    </location>
</feature>
<organism evidence="2 3">
    <name type="scientific">Streptomyces cahuitamycinicus</name>
    <dbReference type="NCBI Taxonomy" id="2070367"/>
    <lineage>
        <taxon>Bacteria</taxon>
        <taxon>Bacillati</taxon>
        <taxon>Actinomycetota</taxon>
        <taxon>Actinomycetes</taxon>
        <taxon>Kitasatosporales</taxon>
        <taxon>Streptomycetaceae</taxon>
        <taxon>Streptomyces</taxon>
    </lineage>
</organism>
<protein>
    <submittedName>
        <fullName evidence="2">Uncharacterized protein</fullName>
    </submittedName>
</protein>
<evidence type="ECO:0000313" key="3">
    <source>
        <dbReference type="Proteomes" id="UP000235943"/>
    </source>
</evidence>
<feature type="compositionally biased region" description="Low complexity" evidence="1">
    <location>
        <begin position="19"/>
        <end position="30"/>
    </location>
</feature>
<gene>
    <name evidence="2" type="ORF">C1J00_16285</name>
</gene>
<proteinExistence type="predicted"/>
<keyword evidence="3" id="KW-1185">Reference proteome</keyword>
<sequence length="61" mass="6204">HEELWRLAEYRAVFGEGAGPADPGDSDAPPVLDTRGGNGEGHDGMNGRTRPVAAAGEGTAS</sequence>
<dbReference type="Proteomes" id="UP000235943">
    <property type="component" value="Unassembled WGS sequence"/>
</dbReference>
<name>A0A2N8TQ89_9ACTN</name>